<gene>
    <name evidence="2" type="ORF">EV697_10753</name>
</gene>
<proteinExistence type="inferred from homology"/>
<dbReference type="Pfam" id="PF02635">
    <property type="entry name" value="DsrE"/>
    <property type="match status" value="1"/>
</dbReference>
<dbReference type="OrthoDB" id="9789418at2"/>
<evidence type="ECO:0000313" key="2">
    <source>
        <dbReference type="EMBL" id="TCP11502.1"/>
    </source>
</evidence>
<dbReference type="SUPFAM" id="SSF75169">
    <property type="entry name" value="DsrEFH-like"/>
    <property type="match status" value="1"/>
</dbReference>
<dbReference type="Proteomes" id="UP000294841">
    <property type="component" value="Unassembled WGS sequence"/>
</dbReference>
<dbReference type="InterPro" id="IPR003787">
    <property type="entry name" value="Sulphur_relay_DsrE/F-like"/>
</dbReference>
<accession>A0A4R2MT53</accession>
<organism evidence="2 3">
    <name type="scientific">Bisgaardia hudsonensis</name>
    <dbReference type="NCBI Taxonomy" id="109472"/>
    <lineage>
        <taxon>Bacteria</taxon>
        <taxon>Pseudomonadati</taxon>
        <taxon>Pseudomonadota</taxon>
        <taxon>Gammaproteobacteria</taxon>
        <taxon>Pasteurellales</taxon>
        <taxon>Pasteurellaceae</taxon>
        <taxon>Bisgaardia</taxon>
    </lineage>
</organism>
<evidence type="ECO:0000256" key="1">
    <source>
        <dbReference type="ARBA" id="ARBA00005996"/>
    </source>
</evidence>
<reference evidence="2 3" key="1">
    <citation type="submission" date="2019-03" db="EMBL/GenBank/DDBJ databases">
        <title>Genomic Encyclopedia of Type Strains, Phase IV (KMG-IV): sequencing the most valuable type-strain genomes for metagenomic binning, comparative biology and taxonomic classification.</title>
        <authorList>
            <person name="Goeker M."/>
        </authorList>
    </citation>
    <scope>NUCLEOTIDE SEQUENCE [LARGE SCALE GENOMIC DNA]</scope>
    <source>
        <strain evidence="2 3">DSM 28231</strain>
    </source>
</reference>
<dbReference type="Gene3D" id="3.40.1260.10">
    <property type="entry name" value="DsrEFH-like"/>
    <property type="match status" value="1"/>
</dbReference>
<keyword evidence="3" id="KW-1185">Reference proteome</keyword>
<dbReference type="PANTHER" id="PTHR38780:SF1">
    <property type="entry name" value="PROTEIN TUSC"/>
    <property type="match status" value="1"/>
</dbReference>
<sequence>MIKLAFIFRQAPYGSSISREGIDTLLAATAFCNEDEIAVFFIDDGIFNLIANQNPTLILQKDFTQSLKLLDLYDIENRYICENTLQQYGLDDTDFILSCKKIDRSSLIKKVKLAEKVLTF</sequence>
<evidence type="ECO:0000313" key="3">
    <source>
        <dbReference type="Proteomes" id="UP000294841"/>
    </source>
</evidence>
<dbReference type="InterPro" id="IPR017462">
    <property type="entry name" value="Sulphur_relay_TusC/DsrF"/>
</dbReference>
<dbReference type="NCBIfam" id="TIGR03010">
    <property type="entry name" value="sulf_tusC_dsrF"/>
    <property type="match status" value="1"/>
</dbReference>
<dbReference type="InterPro" id="IPR027396">
    <property type="entry name" value="DsrEFH-like"/>
</dbReference>
<name>A0A4R2MT53_9PAST</name>
<dbReference type="NCBIfam" id="NF001238">
    <property type="entry name" value="PRK00211.1"/>
    <property type="match status" value="1"/>
</dbReference>
<protein>
    <submittedName>
        <fullName evidence="2">tRNA 2-thiouridine synthesizing protein C</fullName>
    </submittedName>
</protein>
<comment type="caution">
    <text evidence="2">The sequence shown here is derived from an EMBL/GenBank/DDBJ whole genome shotgun (WGS) entry which is preliminary data.</text>
</comment>
<dbReference type="AlphaFoldDB" id="A0A4R2MT53"/>
<dbReference type="PANTHER" id="PTHR38780">
    <property type="entry name" value="PROTEIN TUSC"/>
    <property type="match status" value="1"/>
</dbReference>
<comment type="similarity">
    <text evidence="1">Belongs to the DsrF/TusC family.</text>
</comment>
<dbReference type="EMBL" id="SLXI01000007">
    <property type="protein sequence ID" value="TCP11502.1"/>
    <property type="molecule type" value="Genomic_DNA"/>
</dbReference>